<dbReference type="InterPro" id="IPR046341">
    <property type="entry name" value="SET_dom_sf"/>
</dbReference>
<sequence length="513" mass="57803">MCWCFLYLFMWLAERSSVGDLPAPLSRHQGPVPDILAHYSGYKMCASPCDPHRISRASCDVKINARIPEVLMAKVAENDTLGRHLIATRDVKIGEVILQEEPLVAGPSQVTPPVCLGCYRLLTQECASPCPDCGWPVCDETCARASAHRAECDITKLKRGDKVTVRNFLQPHPIYQCVSALRCLYLRESNPAMWERLQSLQSHCAGRKATPRYEEDRVTVAQFVRRFFNLQNFEEEEILRICGILQVNGHEVPLTEPPHLAVYHEASMMEHSCRPNCAKSFTPGGGLIIHAVEPVLKGQHLSICYTDALWGTANRRHHLAETKFFWCRCNRCTDPTEFGTYFSAVHCLNKPCEGYLLPEDPLLAEAELEKTTWRCSRCLVSESATKVLPVLERVGVALNGMQKGDPEACQRFLRQYTPQLHPNHYYLTDVRIALAQLLGQNCDVGLQGVSDDDLTEKISLCRQVLALVNTLVPAEHRVRGLLMFELHAALSELGRRESERGRLDSMNLRDTLL</sequence>
<dbReference type="GO" id="GO:0008757">
    <property type="term" value="F:S-adenosylmethionine-dependent methyltransferase activity"/>
    <property type="evidence" value="ECO:0007669"/>
    <property type="project" value="UniProtKB-ARBA"/>
</dbReference>
<dbReference type="InterPro" id="IPR001214">
    <property type="entry name" value="SET_dom"/>
</dbReference>
<reference evidence="4" key="1">
    <citation type="submission" date="2020-01" db="EMBL/GenBank/DDBJ databases">
        <title>Draft genome sequence of the Termite Coptotermes fromosanus.</title>
        <authorList>
            <person name="Itakura S."/>
            <person name="Yosikawa Y."/>
            <person name="Umezawa K."/>
        </authorList>
    </citation>
    <scope>NUCLEOTIDE SEQUENCE [LARGE SCALE GENOMIC DNA]</scope>
</reference>
<evidence type="ECO:0000256" key="1">
    <source>
        <dbReference type="SAM" id="SignalP"/>
    </source>
</evidence>
<dbReference type="GO" id="GO:0008276">
    <property type="term" value="F:protein methyltransferase activity"/>
    <property type="evidence" value="ECO:0007669"/>
    <property type="project" value="UniProtKB-ARBA"/>
</dbReference>
<dbReference type="CDD" id="cd20071">
    <property type="entry name" value="SET_SMYD"/>
    <property type="match status" value="1"/>
</dbReference>
<dbReference type="SUPFAM" id="SSF82199">
    <property type="entry name" value="SET domain"/>
    <property type="match status" value="1"/>
</dbReference>
<dbReference type="OrthoDB" id="5952526at2759"/>
<gene>
    <name evidence="3" type="ORF">Cfor_12998</name>
</gene>
<evidence type="ECO:0000259" key="2">
    <source>
        <dbReference type="PROSITE" id="PS50280"/>
    </source>
</evidence>
<comment type="caution">
    <text evidence="3">The sequence shown here is derived from an EMBL/GenBank/DDBJ whole genome shotgun (WGS) entry which is preliminary data.</text>
</comment>
<dbReference type="AlphaFoldDB" id="A0A6L2PEJ8"/>
<dbReference type="PANTHER" id="PTHR46455:SF4">
    <property type="entry name" value="GH11294P"/>
    <property type="match status" value="1"/>
</dbReference>
<evidence type="ECO:0000313" key="3">
    <source>
        <dbReference type="EMBL" id="GFG30931.1"/>
    </source>
</evidence>
<feature type="non-terminal residue" evidence="3">
    <location>
        <position position="513"/>
    </location>
</feature>
<proteinExistence type="predicted"/>
<feature type="domain" description="SET" evidence="2">
    <location>
        <begin position="68"/>
        <end position="306"/>
    </location>
</feature>
<feature type="signal peptide" evidence="1">
    <location>
        <begin position="1"/>
        <end position="19"/>
    </location>
</feature>
<dbReference type="PROSITE" id="PS50280">
    <property type="entry name" value="SET"/>
    <property type="match status" value="1"/>
</dbReference>
<dbReference type="Pfam" id="PF00856">
    <property type="entry name" value="SET"/>
    <property type="match status" value="1"/>
</dbReference>
<dbReference type="Gene3D" id="2.170.270.10">
    <property type="entry name" value="SET domain"/>
    <property type="match status" value="1"/>
</dbReference>
<evidence type="ECO:0000313" key="4">
    <source>
        <dbReference type="Proteomes" id="UP000502823"/>
    </source>
</evidence>
<dbReference type="SMART" id="SM00317">
    <property type="entry name" value="SET"/>
    <property type="match status" value="1"/>
</dbReference>
<dbReference type="GO" id="GO:0008170">
    <property type="term" value="F:N-methyltransferase activity"/>
    <property type="evidence" value="ECO:0007669"/>
    <property type="project" value="UniProtKB-ARBA"/>
</dbReference>
<dbReference type="InParanoid" id="A0A6L2PEJ8"/>
<dbReference type="Proteomes" id="UP000502823">
    <property type="component" value="Unassembled WGS sequence"/>
</dbReference>
<dbReference type="EMBL" id="BLKM01000265">
    <property type="protein sequence ID" value="GFG30931.1"/>
    <property type="molecule type" value="Genomic_DNA"/>
</dbReference>
<organism evidence="3 4">
    <name type="scientific">Coptotermes formosanus</name>
    <name type="common">Formosan subterranean termite</name>
    <dbReference type="NCBI Taxonomy" id="36987"/>
    <lineage>
        <taxon>Eukaryota</taxon>
        <taxon>Metazoa</taxon>
        <taxon>Ecdysozoa</taxon>
        <taxon>Arthropoda</taxon>
        <taxon>Hexapoda</taxon>
        <taxon>Insecta</taxon>
        <taxon>Pterygota</taxon>
        <taxon>Neoptera</taxon>
        <taxon>Polyneoptera</taxon>
        <taxon>Dictyoptera</taxon>
        <taxon>Blattodea</taxon>
        <taxon>Blattoidea</taxon>
        <taxon>Termitoidae</taxon>
        <taxon>Rhinotermitidae</taxon>
        <taxon>Coptotermes</taxon>
    </lineage>
</organism>
<keyword evidence="1" id="KW-0732">Signal</keyword>
<accession>A0A6L2PEJ8</accession>
<dbReference type="InterPro" id="IPR053010">
    <property type="entry name" value="SET_SmydA-8"/>
</dbReference>
<dbReference type="Gene3D" id="1.10.220.160">
    <property type="match status" value="1"/>
</dbReference>
<feature type="chain" id="PRO_5026878887" description="SET domain-containing protein" evidence="1">
    <location>
        <begin position="20"/>
        <end position="513"/>
    </location>
</feature>
<dbReference type="FunCoup" id="A0A6L2PEJ8">
    <property type="interactions" value="11"/>
</dbReference>
<protein>
    <recommendedName>
        <fullName evidence="2">SET domain-containing protein</fullName>
    </recommendedName>
</protein>
<dbReference type="Gene3D" id="6.10.140.2220">
    <property type="match status" value="1"/>
</dbReference>
<name>A0A6L2PEJ8_COPFO</name>
<keyword evidence="4" id="KW-1185">Reference proteome</keyword>
<dbReference type="PANTHER" id="PTHR46455">
    <property type="entry name" value="SET AND MYND DOMAIN CONTAINING, ARTHROPOD-SPECIFIC, MEMBER 4, ISOFORM A"/>
    <property type="match status" value="1"/>
</dbReference>